<dbReference type="Pfam" id="PF13727">
    <property type="entry name" value="CoA_binding_3"/>
    <property type="match status" value="1"/>
</dbReference>
<feature type="transmembrane region" description="Helical" evidence="2">
    <location>
        <begin position="102"/>
        <end position="125"/>
    </location>
</feature>
<feature type="transmembrane region" description="Helical" evidence="2">
    <location>
        <begin position="36"/>
        <end position="59"/>
    </location>
</feature>
<feature type="domain" description="Polysaccharide biosynthesis protein CapD-like" evidence="3">
    <location>
        <begin position="305"/>
        <end position="594"/>
    </location>
</feature>
<dbReference type="InterPro" id="IPR029063">
    <property type="entry name" value="SAM-dependent_MTases_sf"/>
</dbReference>
<reference evidence="4" key="1">
    <citation type="journal article" date="2014" name="Int. J. Syst. Evol. Microbiol.">
        <title>Complete genome sequence of Corynebacterium casei LMG S-19264T (=DSM 44701T), isolated from a smear-ripened cheese.</title>
        <authorList>
            <consortium name="US DOE Joint Genome Institute (JGI-PGF)"/>
            <person name="Walter F."/>
            <person name="Albersmeier A."/>
            <person name="Kalinowski J."/>
            <person name="Ruckert C."/>
        </authorList>
    </citation>
    <scope>NUCLEOTIDE SEQUENCE</scope>
    <source>
        <strain evidence="4">CGMCC 1.7081</strain>
    </source>
</reference>
<reference evidence="4" key="2">
    <citation type="submission" date="2020-09" db="EMBL/GenBank/DDBJ databases">
        <authorList>
            <person name="Sun Q."/>
            <person name="Zhou Y."/>
        </authorList>
    </citation>
    <scope>NUCLEOTIDE SEQUENCE</scope>
    <source>
        <strain evidence="4">CGMCC 1.7081</strain>
    </source>
</reference>
<dbReference type="InterPro" id="IPR051203">
    <property type="entry name" value="Polysaccharide_Synthase-Rel"/>
</dbReference>
<dbReference type="Gene3D" id="3.40.50.720">
    <property type="entry name" value="NAD(P)-binding Rossmann-like Domain"/>
    <property type="match status" value="2"/>
</dbReference>
<dbReference type="InterPro" id="IPR003869">
    <property type="entry name" value="Polysac_CapD-like"/>
</dbReference>
<dbReference type="PANTHER" id="PTHR43318:SF1">
    <property type="entry name" value="POLYSACCHARIDE BIOSYNTHESIS PROTEIN EPSC-RELATED"/>
    <property type="match status" value="1"/>
</dbReference>
<name>A0A8J3HB36_9RHOB</name>
<dbReference type="InterPro" id="IPR036291">
    <property type="entry name" value="NAD(P)-bd_dom_sf"/>
</dbReference>
<evidence type="ECO:0000313" key="5">
    <source>
        <dbReference type="Proteomes" id="UP000611500"/>
    </source>
</evidence>
<evidence type="ECO:0000259" key="3">
    <source>
        <dbReference type="Pfam" id="PF02719"/>
    </source>
</evidence>
<keyword evidence="2" id="KW-0812">Transmembrane</keyword>
<feature type="transmembrane region" description="Helical" evidence="2">
    <location>
        <begin position="131"/>
        <end position="159"/>
    </location>
</feature>
<keyword evidence="5" id="KW-1185">Reference proteome</keyword>
<comment type="caution">
    <text evidence="4">The sequence shown here is derived from an EMBL/GenBank/DDBJ whole genome shotgun (WGS) entry which is preliminary data.</text>
</comment>
<dbReference type="AlphaFoldDB" id="A0A8J3HB36"/>
<accession>A0A8J3HB36</accession>
<dbReference type="CDD" id="cd05237">
    <property type="entry name" value="UDP_invert_4-6DH_SDR_e"/>
    <property type="match status" value="1"/>
</dbReference>
<evidence type="ECO:0000256" key="2">
    <source>
        <dbReference type="SAM" id="Phobius"/>
    </source>
</evidence>
<organism evidence="4 5">
    <name type="scientific">Pseudodonghicola xiamenensis</name>
    <dbReference type="NCBI Taxonomy" id="337702"/>
    <lineage>
        <taxon>Bacteria</taxon>
        <taxon>Pseudomonadati</taxon>
        <taxon>Pseudomonadota</taxon>
        <taxon>Alphaproteobacteria</taxon>
        <taxon>Rhodobacterales</taxon>
        <taxon>Paracoccaceae</taxon>
        <taxon>Pseudodonghicola</taxon>
    </lineage>
</organism>
<dbReference type="SUPFAM" id="SSF53335">
    <property type="entry name" value="S-adenosyl-L-methionine-dependent methyltransferases"/>
    <property type="match status" value="1"/>
</dbReference>
<dbReference type="Proteomes" id="UP000611500">
    <property type="component" value="Unassembled WGS sequence"/>
</dbReference>
<dbReference type="PANTHER" id="PTHR43318">
    <property type="entry name" value="UDP-N-ACETYLGLUCOSAMINE 4,6-DEHYDRATASE"/>
    <property type="match status" value="1"/>
</dbReference>
<feature type="transmembrane region" description="Helical" evidence="2">
    <location>
        <begin position="71"/>
        <end position="90"/>
    </location>
</feature>
<gene>
    <name evidence="4" type="primary">wcaG</name>
    <name evidence="4" type="ORF">GCM10010961_32750</name>
</gene>
<keyword evidence="2" id="KW-1133">Transmembrane helix</keyword>
<dbReference type="EMBL" id="BNAP01000019">
    <property type="protein sequence ID" value="GHG97786.1"/>
    <property type="molecule type" value="Genomic_DNA"/>
</dbReference>
<dbReference type="SUPFAM" id="SSF51735">
    <property type="entry name" value="NAD(P)-binding Rossmann-fold domains"/>
    <property type="match status" value="1"/>
</dbReference>
<sequence>MGGDAESETAGQIAGPGSFRNMLKLITALSRAQRGYIFLAIDLALIPAALLFTFAVQALPQPALESLRQSLAILPYLLLIAAGLSKGLGLPNIQLKAYERHAIGLTALYVLGLTLTLAGLTWVAGPRLLPGTYVIFGIVYFLVVVATRMVLLQVVTAIYRRAQPRRRVLIYGAGTTGTQLAQALSAHDSIDPIAFVDDNVSLQGMLLAGLPVHPPSRIARLVRDRQINRVLLAMPSLSQPKQAQIARRLQKMGLEVQVLPSFAQLIGEEALIDKLTPLAPQSFLGRKAADTDLGGASGSYTDRVVLVSGAGGSIGSELCRQIVNCRPTRLVLYELSEFALYTVHQELEQITEGMEVELVPVLGSVTDPRQVRKVLADFGVQVVLHAAAYKHVPLVEANPLPGLANNVFGTRTLAREAAAVGVERFILISSDKAVRPTNVMGASKRLAELVVQDLATRHSGTIFTMVRFGNVLGSSGSVVPLFQEQVSRGGPVTVTDPRVKRYFMTIREAVQLVLKAGAIAEGGEVFVLDMGKLVPILHLARQVIESAGYSVRDAANPEGDIEIEIIGLRPGEKLEEELTLSPDLIGTRYQKIFCAREDRLSEIEVAGVLRGLRQALAAGDEAAARAVICRWVEGYAPDNAGVLRS</sequence>
<keyword evidence="2" id="KW-0472">Membrane</keyword>
<protein>
    <submittedName>
        <fullName evidence="4">Nucleotide sugar epimerase</fullName>
    </submittedName>
</protein>
<evidence type="ECO:0000256" key="1">
    <source>
        <dbReference type="ARBA" id="ARBA00007430"/>
    </source>
</evidence>
<proteinExistence type="inferred from homology"/>
<comment type="similarity">
    <text evidence="1">Belongs to the polysaccharide synthase family.</text>
</comment>
<dbReference type="Pfam" id="PF02719">
    <property type="entry name" value="Polysacc_synt_2"/>
    <property type="match status" value="1"/>
</dbReference>
<evidence type="ECO:0000313" key="4">
    <source>
        <dbReference type="EMBL" id="GHG97786.1"/>
    </source>
</evidence>